<feature type="region of interest" description="Disordered" evidence="1">
    <location>
        <begin position="184"/>
        <end position="256"/>
    </location>
</feature>
<dbReference type="EMBL" id="LGRX02007141">
    <property type="protein sequence ID" value="KAK3275578.1"/>
    <property type="molecule type" value="Genomic_DNA"/>
</dbReference>
<comment type="caution">
    <text evidence="2">The sequence shown here is derived from an EMBL/GenBank/DDBJ whole genome shotgun (WGS) entry which is preliminary data.</text>
</comment>
<keyword evidence="3" id="KW-1185">Reference proteome</keyword>
<evidence type="ECO:0000313" key="3">
    <source>
        <dbReference type="Proteomes" id="UP001190700"/>
    </source>
</evidence>
<reference evidence="2 3" key="1">
    <citation type="journal article" date="2015" name="Genome Biol. Evol.">
        <title>Comparative Genomics of a Bacterivorous Green Alga Reveals Evolutionary Causalities and Consequences of Phago-Mixotrophic Mode of Nutrition.</title>
        <authorList>
            <person name="Burns J.A."/>
            <person name="Paasch A."/>
            <person name="Narechania A."/>
            <person name="Kim E."/>
        </authorList>
    </citation>
    <scope>NUCLEOTIDE SEQUENCE [LARGE SCALE GENOMIC DNA]</scope>
    <source>
        <strain evidence="2 3">PLY_AMNH</strain>
    </source>
</reference>
<feature type="compositionally biased region" description="Low complexity" evidence="1">
    <location>
        <begin position="219"/>
        <end position="230"/>
    </location>
</feature>
<gene>
    <name evidence="2" type="ORF">CYMTET_16301</name>
</gene>
<feature type="compositionally biased region" description="Basic and acidic residues" evidence="1">
    <location>
        <begin position="90"/>
        <end position="103"/>
    </location>
</feature>
<proteinExistence type="predicted"/>
<dbReference type="AlphaFoldDB" id="A0AAE0GCM5"/>
<protein>
    <submittedName>
        <fullName evidence="2">Uncharacterized protein</fullName>
    </submittedName>
</protein>
<sequence length="256" mass="28162">MKPVETCSRHSAAVLSPRSSGCCPWAPLVCGSNGGSLLKPVDVPRTALMTGRILGRPGDCLQAPAPRKPSFRVACQVPVSSQLAISAEGPARRRSSEEAERPESAQVDTSIFSSRHKCEIVFEAQSKKERKMFPQSYTAPPEVELATNPRRKTWSSPFQQGFDTHGVHNFLYRGEDPELEAMDEDTPVPLTAISRAHSHDSLEPLLEKQHEVRTRSSRDSNSVTRSSYSSLLGMPPASCYSEEDDETPEAKLEGKR</sequence>
<evidence type="ECO:0000256" key="1">
    <source>
        <dbReference type="SAM" id="MobiDB-lite"/>
    </source>
</evidence>
<dbReference type="Proteomes" id="UP001190700">
    <property type="component" value="Unassembled WGS sequence"/>
</dbReference>
<feature type="region of interest" description="Disordered" evidence="1">
    <location>
        <begin position="86"/>
        <end position="108"/>
    </location>
</feature>
<feature type="compositionally biased region" description="Basic and acidic residues" evidence="1">
    <location>
        <begin position="197"/>
        <end position="218"/>
    </location>
</feature>
<name>A0AAE0GCM5_9CHLO</name>
<accession>A0AAE0GCM5</accession>
<evidence type="ECO:0000313" key="2">
    <source>
        <dbReference type="EMBL" id="KAK3275578.1"/>
    </source>
</evidence>
<organism evidence="2 3">
    <name type="scientific">Cymbomonas tetramitiformis</name>
    <dbReference type="NCBI Taxonomy" id="36881"/>
    <lineage>
        <taxon>Eukaryota</taxon>
        <taxon>Viridiplantae</taxon>
        <taxon>Chlorophyta</taxon>
        <taxon>Pyramimonadophyceae</taxon>
        <taxon>Pyramimonadales</taxon>
        <taxon>Pyramimonadaceae</taxon>
        <taxon>Cymbomonas</taxon>
    </lineage>
</organism>